<dbReference type="Gene3D" id="1.25.40.420">
    <property type="match status" value="1"/>
</dbReference>
<evidence type="ECO:0000313" key="5">
    <source>
        <dbReference type="Proteomes" id="UP001159405"/>
    </source>
</evidence>
<dbReference type="InterPro" id="IPR015915">
    <property type="entry name" value="Kelch-typ_b-propeller"/>
</dbReference>
<dbReference type="PIRSF" id="PIRSF037037">
    <property type="entry name" value="Kelch-like_protein_gigaxonin"/>
    <property type="match status" value="1"/>
</dbReference>
<proteinExistence type="predicted"/>
<organism evidence="4 5">
    <name type="scientific">Porites lobata</name>
    <dbReference type="NCBI Taxonomy" id="104759"/>
    <lineage>
        <taxon>Eukaryota</taxon>
        <taxon>Metazoa</taxon>
        <taxon>Cnidaria</taxon>
        <taxon>Anthozoa</taxon>
        <taxon>Hexacorallia</taxon>
        <taxon>Scleractinia</taxon>
        <taxon>Fungiina</taxon>
        <taxon>Poritidae</taxon>
        <taxon>Porites</taxon>
    </lineage>
</organism>
<comment type="caution">
    <text evidence="4">The sequence shown here is derived from an EMBL/GenBank/DDBJ whole genome shotgun (WGS) entry which is preliminary data.</text>
</comment>
<dbReference type="Pfam" id="PF00651">
    <property type="entry name" value="BTB"/>
    <property type="match status" value="1"/>
</dbReference>
<dbReference type="PROSITE" id="PS50097">
    <property type="entry name" value="BTB"/>
    <property type="match status" value="1"/>
</dbReference>
<dbReference type="PANTHER" id="PTHR45632">
    <property type="entry name" value="LD33804P"/>
    <property type="match status" value="1"/>
</dbReference>
<feature type="domain" description="BTB" evidence="3">
    <location>
        <begin position="35"/>
        <end position="103"/>
    </location>
</feature>
<keyword evidence="1" id="KW-0880">Kelch repeat</keyword>
<dbReference type="SMART" id="SM00225">
    <property type="entry name" value="BTB"/>
    <property type="match status" value="1"/>
</dbReference>
<dbReference type="SUPFAM" id="SSF54695">
    <property type="entry name" value="POZ domain"/>
    <property type="match status" value="1"/>
</dbReference>
<dbReference type="InterPro" id="IPR006652">
    <property type="entry name" value="Kelch_1"/>
</dbReference>
<evidence type="ECO:0000313" key="4">
    <source>
        <dbReference type="EMBL" id="CAH3162872.1"/>
    </source>
</evidence>
<gene>
    <name evidence="4" type="ORF">PLOB_00005518</name>
</gene>
<dbReference type="EMBL" id="CALNXK010000124">
    <property type="protein sequence ID" value="CAH3162872.1"/>
    <property type="molecule type" value="Genomic_DNA"/>
</dbReference>
<keyword evidence="5" id="KW-1185">Reference proteome</keyword>
<name>A0ABN8QE86_9CNID</name>
<accession>A0ABN8QE86</accession>
<dbReference type="CDD" id="cd18186">
    <property type="entry name" value="BTB_POZ_ZBTB_KLHL-like"/>
    <property type="match status" value="1"/>
</dbReference>
<sequence>MASISPLARTSQQVIPNQQIPGKVFLSEDGLDQPCDIITLVVNDCALKAHRNVLAEASPFFEKLLDSDMKESNEGVVRLEMFTESVMRKTLGFIYTGNVQILNEDDASDMVVIADYLFLLNLKTLAAQALQQKLNASNSISIFRFAYEYRCEELVSKAKNFLLANFTELFAANREDVLEMSSEELIMLISSDELPVKMEKDVFDIILAWINHDRNMRKNCFTELFRHVRLVCISRDSLCSDIVTNDLVTDNECCLELVKEAIELIDSTKVLKSVNCKPRKSLEASAIVADIGYQLMIYFPREDRWYKKRPLLGGDGVLFCHDKIYYTRRKKVGEMYIMGSSERIPIRFGSPVAFISTVTFHTLKLGSRYLASSSQNTTQNPISWEYISSPEFLVNREHYCIVTHDNFIYFIGGTEWSRNTPGGERLLRDVDRYDLRRNQWDKLAEIQVAREGSGHGAAANGKIFIAGKVHHRMEPDDRLCEMYNETTNEWQFIKSFNIEPEKFGGLVVVDEKLYALGEIRSWYRDLRGERSGRLKVECYNAESDEWKLKTEVAVGLHRFQSANYGTMKLFPGFLS</sequence>
<dbReference type="SMART" id="SM00875">
    <property type="entry name" value="BACK"/>
    <property type="match status" value="1"/>
</dbReference>
<dbReference type="Gene3D" id="2.120.10.80">
    <property type="entry name" value="Kelch-type beta propeller"/>
    <property type="match status" value="1"/>
</dbReference>
<dbReference type="Proteomes" id="UP001159405">
    <property type="component" value="Unassembled WGS sequence"/>
</dbReference>
<dbReference type="InterPro" id="IPR011705">
    <property type="entry name" value="BACK"/>
</dbReference>
<keyword evidence="2" id="KW-0677">Repeat</keyword>
<protein>
    <recommendedName>
        <fullName evidence="3">BTB domain-containing protein</fullName>
    </recommendedName>
</protein>
<reference evidence="4 5" key="1">
    <citation type="submission" date="2022-05" db="EMBL/GenBank/DDBJ databases">
        <authorList>
            <consortium name="Genoscope - CEA"/>
            <person name="William W."/>
        </authorList>
    </citation>
    <scope>NUCLEOTIDE SEQUENCE [LARGE SCALE GENOMIC DNA]</scope>
</reference>
<dbReference type="Pfam" id="PF07707">
    <property type="entry name" value="BACK"/>
    <property type="match status" value="1"/>
</dbReference>
<dbReference type="InterPro" id="IPR011333">
    <property type="entry name" value="SKP1/BTB/POZ_sf"/>
</dbReference>
<dbReference type="InterPro" id="IPR000210">
    <property type="entry name" value="BTB/POZ_dom"/>
</dbReference>
<evidence type="ECO:0000259" key="3">
    <source>
        <dbReference type="PROSITE" id="PS50097"/>
    </source>
</evidence>
<feature type="non-terminal residue" evidence="4">
    <location>
        <position position="575"/>
    </location>
</feature>
<dbReference type="SUPFAM" id="SSF117281">
    <property type="entry name" value="Kelch motif"/>
    <property type="match status" value="1"/>
</dbReference>
<dbReference type="Pfam" id="PF01344">
    <property type="entry name" value="Kelch_1"/>
    <property type="match status" value="1"/>
</dbReference>
<dbReference type="PANTHER" id="PTHR45632:SF30">
    <property type="entry name" value="BTB DOMAIN-CONTAINING PROTEIN"/>
    <property type="match status" value="1"/>
</dbReference>
<dbReference type="Gene3D" id="3.30.710.10">
    <property type="entry name" value="Potassium Channel Kv1.1, Chain A"/>
    <property type="match status" value="1"/>
</dbReference>
<evidence type="ECO:0000256" key="2">
    <source>
        <dbReference type="ARBA" id="ARBA00022737"/>
    </source>
</evidence>
<dbReference type="InterPro" id="IPR017096">
    <property type="entry name" value="BTB-kelch_protein"/>
</dbReference>
<evidence type="ECO:0000256" key="1">
    <source>
        <dbReference type="ARBA" id="ARBA00022441"/>
    </source>
</evidence>